<dbReference type="VEuPathDB" id="AmoebaDB:EHI8A_056190"/>
<accession>A0A5K1VPW0</accession>
<proteinExistence type="predicted"/>
<dbReference type="VEuPathDB" id="AmoebaDB:KM1_091730"/>
<protein>
    <submittedName>
        <fullName evidence="1">Uncharacterized protein</fullName>
    </submittedName>
</protein>
<name>A0A5K1VPW0_ENTHI</name>
<dbReference type="AlphaFoldDB" id="A0A5K1VPW0"/>
<dbReference type="VEuPathDB" id="AmoebaDB:EHI7A_055140"/>
<sequence>MKWKEASFVHNEFNSNGVIIKMDNYIVGLTNKCGWNIHQNDVIEMKTIKRNGEMIQIQSKDVNIITIKTEEGIINKEEKHLFEKYLMIEYQMCGDIEWNENTVSNEISDKVIIRYGDSTNGSSILQHIEIKAKVIERYYHLNSVIGCIVQPHSPRNSSGCFVMNCKNQIIGLILFTNTAKNTTTIININTVMNAIGNFDELTTDNSIGIYKIKSGKQEGSCCGIKHWGEKTIFVTSSHLFENRYFPVEIINPITQQSIQGSVLFYSWCFDIVVVIVHAKMKIIEENKRKNNVTNNGVKKHIGYPVNIENLKEVEGQICSTSFKGKELIHCTYCSIVDGMSGGGLIENGKFFGMLQSCDNEFSYSLSSEVIDEIIQGIEQKKTEEEIQKEMMEYGILEESILGAGSYYSYQSY</sequence>
<dbReference type="InterPro" id="IPR009003">
    <property type="entry name" value="Peptidase_S1_PA"/>
</dbReference>
<dbReference type="OMA" id="IDICETI"/>
<reference evidence="1 2" key="1">
    <citation type="submission" date="2016-05" db="EMBL/GenBank/DDBJ databases">
        <title>First whole genome sequencing of Entamoeba histolytica HM1:IMSS-clone-6.</title>
        <authorList>
            <person name="Mukherjee Avik.K."/>
            <person name="Izumyama S."/>
            <person name="Nakada-Tsukui K."/>
            <person name="Nozaki T."/>
        </authorList>
    </citation>
    <scope>NUCLEOTIDE SEQUENCE [LARGE SCALE GENOMIC DNA]</scope>
    <source>
        <strain evidence="1 2">HM1:IMSS clone 6</strain>
    </source>
</reference>
<dbReference type="VEuPathDB" id="AmoebaDB:EHI5A_063510"/>
<organism evidence="1 2">
    <name type="scientific">Entamoeba histolytica</name>
    <dbReference type="NCBI Taxonomy" id="5759"/>
    <lineage>
        <taxon>Eukaryota</taxon>
        <taxon>Amoebozoa</taxon>
        <taxon>Evosea</taxon>
        <taxon>Archamoebae</taxon>
        <taxon>Mastigamoebida</taxon>
        <taxon>Entamoebidae</taxon>
        <taxon>Entamoeba</taxon>
    </lineage>
</organism>
<evidence type="ECO:0000313" key="1">
    <source>
        <dbReference type="EMBL" id="GAT94659.1"/>
    </source>
</evidence>
<dbReference type="VEuPathDB" id="AmoebaDB:EHI_006990"/>
<dbReference type="SUPFAM" id="SSF50494">
    <property type="entry name" value="Trypsin-like serine proteases"/>
    <property type="match status" value="1"/>
</dbReference>
<dbReference type="Proteomes" id="UP000078387">
    <property type="component" value="Unassembled WGS sequence"/>
</dbReference>
<dbReference type="EMBL" id="BDEQ01000001">
    <property type="protein sequence ID" value="GAT94659.1"/>
    <property type="molecule type" value="Genomic_DNA"/>
</dbReference>
<gene>
    <name evidence="1" type="ORF">CL6EHI_006990</name>
</gene>
<evidence type="ECO:0000313" key="2">
    <source>
        <dbReference type="Proteomes" id="UP000078387"/>
    </source>
</evidence>
<comment type="caution">
    <text evidence="1">The sequence shown here is derived from an EMBL/GenBank/DDBJ whole genome shotgun (WGS) entry which is preliminary data.</text>
</comment>